<accession>A0A4R3YJJ5</accession>
<proteinExistence type="predicted"/>
<gene>
    <name evidence="1" type="ORF">EDC52_1169</name>
</gene>
<sequence length="47" mass="4982">MAAGIDASAVGPLHGKIWRIGTRGYNARKECVVQTLCALEAVLDRLG</sequence>
<dbReference type="EMBL" id="SMCR01000016">
    <property type="protein sequence ID" value="TCV91548.1"/>
    <property type="molecule type" value="Genomic_DNA"/>
</dbReference>
<dbReference type="InterPro" id="IPR015422">
    <property type="entry name" value="PyrdxlP-dep_Trfase_small"/>
</dbReference>
<protein>
    <submittedName>
        <fullName evidence="1">Uncharacterized protein</fullName>
    </submittedName>
</protein>
<evidence type="ECO:0000313" key="2">
    <source>
        <dbReference type="Proteomes" id="UP000295719"/>
    </source>
</evidence>
<evidence type="ECO:0000313" key="1">
    <source>
        <dbReference type="EMBL" id="TCV91548.1"/>
    </source>
</evidence>
<name>A0A4R3YJJ5_9GAMM</name>
<dbReference type="Proteomes" id="UP000295719">
    <property type="component" value="Unassembled WGS sequence"/>
</dbReference>
<dbReference type="AlphaFoldDB" id="A0A4R3YJJ5"/>
<comment type="caution">
    <text evidence="1">The sequence shown here is derived from an EMBL/GenBank/DDBJ whole genome shotgun (WGS) entry which is preliminary data.</text>
</comment>
<dbReference type="Gene3D" id="3.90.1150.10">
    <property type="entry name" value="Aspartate Aminotransferase, domain 1"/>
    <property type="match status" value="1"/>
</dbReference>
<organism evidence="1 2">
    <name type="scientific">Biostraticola tofi</name>
    <dbReference type="NCBI Taxonomy" id="466109"/>
    <lineage>
        <taxon>Bacteria</taxon>
        <taxon>Pseudomonadati</taxon>
        <taxon>Pseudomonadota</taxon>
        <taxon>Gammaproteobacteria</taxon>
        <taxon>Enterobacterales</taxon>
        <taxon>Bruguierivoracaceae</taxon>
        <taxon>Biostraticola</taxon>
    </lineage>
</organism>
<keyword evidence="2" id="KW-1185">Reference proteome</keyword>
<reference evidence="1 2" key="1">
    <citation type="submission" date="2019-03" db="EMBL/GenBank/DDBJ databases">
        <title>Genomic Encyclopedia of Type Strains, Phase IV (KMG-IV): sequencing the most valuable type-strain genomes for metagenomic binning, comparative biology and taxonomic classification.</title>
        <authorList>
            <person name="Goeker M."/>
        </authorList>
    </citation>
    <scope>NUCLEOTIDE SEQUENCE [LARGE SCALE GENOMIC DNA]</scope>
    <source>
        <strain evidence="1 2">DSM 19580</strain>
    </source>
</reference>